<evidence type="ECO:0000256" key="10">
    <source>
        <dbReference type="ARBA" id="ARBA00023002"/>
    </source>
</evidence>
<evidence type="ECO:0000256" key="16">
    <source>
        <dbReference type="SAM" id="SignalP"/>
    </source>
</evidence>
<evidence type="ECO:0000256" key="6">
    <source>
        <dbReference type="ARBA" id="ARBA00022617"/>
    </source>
</evidence>
<feature type="chain" id="PRO_5035422963" description="Cytochrome P450" evidence="16">
    <location>
        <begin position="20"/>
        <end position="656"/>
    </location>
</feature>
<feature type="signal peptide" evidence="16">
    <location>
        <begin position="1"/>
        <end position="19"/>
    </location>
</feature>
<dbReference type="AlphaFoldDB" id="A0A8J9Y484"/>
<dbReference type="InterPro" id="IPR036396">
    <property type="entry name" value="Cyt_P450_sf"/>
</dbReference>
<keyword evidence="8" id="KW-0256">Endoplasmic reticulum</keyword>
<dbReference type="InterPro" id="IPR050196">
    <property type="entry name" value="Cytochrome_P450_Monoox"/>
</dbReference>
<comment type="function">
    <text evidence="2">May be involved in the metabolism of insect hormones and in the breakdown of synthetic insecticides.</text>
</comment>
<comment type="subcellular location">
    <subcellularLocation>
        <location evidence="4">Endoplasmic reticulum membrane</location>
        <topology evidence="4">Peripheral membrane protein</topology>
    </subcellularLocation>
    <subcellularLocation>
        <location evidence="3">Microsome membrane</location>
        <topology evidence="3">Peripheral membrane protein</topology>
    </subcellularLocation>
</comment>
<dbReference type="SUPFAM" id="SSF48264">
    <property type="entry name" value="Cytochrome P450"/>
    <property type="match status" value="1"/>
</dbReference>
<dbReference type="GO" id="GO:0005789">
    <property type="term" value="C:endoplasmic reticulum membrane"/>
    <property type="evidence" value="ECO:0007669"/>
    <property type="project" value="UniProtKB-SubCell"/>
</dbReference>
<dbReference type="Gene3D" id="1.10.630.10">
    <property type="entry name" value="Cytochrome P450"/>
    <property type="match status" value="2"/>
</dbReference>
<keyword evidence="9" id="KW-0492">Microsome</keyword>
<accession>A0A8J9Y484</accession>
<evidence type="ECO:0000256" key="12">
    <source>
        <dbReference type="ARBA" id="ARBA00023033"/>
    </source>
</evidence>
<dbReference type="OrthoDB" id="7759717at2759"/>
<evidence type="ECO:0000313" key="17">
    <source>
        <dbReference type="EMBL" id="CAH0714221.1"/>
    </source>
</evidence>
<dbReference type="InterPro" id="IPR017972">
    <property type="entry name" value="Cyt_P450_CS"/>
</dbReference>
<keyword evidence="13" id="KW-0472">Membrane</keyword>
<dbReference type="InterPro" id="IPR001128">
    <property type="entry name" value="Cyt_P450"/>
</dbReference>
<dbReference type="PANTHER" id="PTHR24291:SF189">
    <property type="entry name" value="CYTOCHROME P450 4C3-RELATED"/>
    <property type="match status" value="1"/>
</dbReference>
<evidence type="ECO:0000256" key="11">
    <source>
        <dbReference type="ARBA" id="ARBA00023004"/>
    </source>
</evidence>
<dbReference type="PROSITE" id="PS00086">
    <property type="entry name" value="CYTOCHROME_P450"/>
    <property type="match status" value="1"/>
</dbReference>
<keyword evidence="16" id="KW-0732">Signal</keyword>
<evidence type="ECO:0000256" key="5">
    <source>
        <dbReference type="ARBA" id="ARBA00010617"/>
    </source>
</evidence>
<proteinExistence type="inferred from homology"/>
<evidence type="ECO:0000256" key="1">
    <source>
        <dbReference type="ARBA" id="ARBA00001971"/>
    </source>
</evidence>
<feature type="binding site" description="axial binding residue" evidence="14">
    <location>
        <position position="602"/>
    </location>
    <ligand>
        <name>heme</name>
        <dbReference type="ChEBI" id="CHEBI:30413"/>
    </ligand>
    <ligandPart>
        <name>Fe</name>
        <dbReference type="ChEBI" id="CHEBI:18248"/>
    </ligandPart>
</feature>
<keyword evidence="6 14" id="KW-0349">Heme</keyword>
<evidence type="ECO:0000256" key="2">
    <source>
        <dbReference type="ARBA" id="ARBA00003690"/>
    </source>
</evidence>
<evidence type="ECO:0000256" key="8">
    <source>
        <dbReference type="ARBA" id="ARBA00022824"/>
    </source>
</evidence>
<dbReference type="PANTHER" id="PTHR24291">
    <property type="entry name" value="CYTOCHROME P450 FAMILY 4"/>
    <property type="match status" value="1"/>
</dbReference>
<keyword evidence="12 15" id="KW-0503">Monooxygenase</keyword>
<keyword evidence="10 15" id="KW-0560">Oxidoreductase</keyword>
<dbReference type="PRINTS" id="PR00463">
    <property type="entry name" value="EP450I"/>
</dbReference>
<feature type="non-terminal residue" evidence="17">
    <location>
        <position position="656"/>
    </location>
</feature>
<keyword evidence="18" id="KW-1185">Reference proteome</keyword>
<dbReference type="EMBL" id="OV170221">
    <property type="protein sequence ID" value="CAH0714221.1"/>
    <property type="molecule type" value="Genomic_DNA"/>
</dbReference>
<dbReference type="GO" id="GO:0005506">
    <property type="term" value="F:iron ion binding"/>
    <property type="evidence" value="ECO:0007669"/>
    <property type="project" value="InterPro"/>
</dbReference>
<sequence>MNIGLCFMLLLNTVYITEGSTVRNVRLVDHTSYALEVIKETVKRIEDQQWSSLKLGDIIIPVNQTILGRPIIGDVEFTNGFVVSIHGIDIIQHTVQQVWLPATVNTTYVEVRATMRMFDVAIGFDVSSKMNIGNYRSTVLILYPEMQFRFTIVKDLFTDELTTTVFGVIMRSHSQLEFVPEDEITKVVPFLFNWNSTGESVNKWDSRACLVNRNDYFMKIIQKTVTKVETDVQWSNLKLLDLNRVINKHLFKWHAQGTVNYTNGFVVAIQKIDVSNLQDGFSSRNVNGTVENLASARGLLHFRNMKIGYDVNVNLEDSGSQRFTGLYMYNVVSTQYSKIFSTTQFNDKKVPYDFLRPWLSDGLLISNGNKWHRRRKMLTPVFHINLLKKFVDTFVHHTEDLLEIIEEKGLGTKINLHALITHASFRIMCETLTGVSKQNSSGLAIDKYFKAIQIFGECAVERLCRVWYFFDFTFNLSKIGQTQKKVVEDIHVLTKNIIDNRRKALLDNRPEKCSNLSKYKSRANLILLDLLLEKEADMEIDEKGGYTIPRNTHANIMVYDLHHREDIYPQAEKFIPERFLPENSMQRHHFAFIPFSAGPRNCIGQKFAMLELKIVLSGILRRYRLEPVTKPDDLVFISDLVLRTKDPIYVRFLKRS</sequence>
<dbReference type="InterPro" id="IPR002401">
    <property type="entry name" value="Cyt_P450_E_grp-I"/>
</dbReference>
<dbReference type="Proteomes" id="UP000838878">
    <property type="component" value="Chromosome 1"/>
</dbReference>
<comment type="cofactor">
    <cofactor evidence="1 14">
        <name>heme</name>
        <dbReference type="ChEBI" id="CHEBI:30413"/>
    </cofactor>
</comment>
<evidence type="ECO:0000256" key="7">
    <source>
        <dbReference type="ARBA" id="ARBA00022723"/>
    </source>
</evidence>
<comment type="similarity">
    <text evidence="5 15">Belongs to the cytochrome P450 family.</text>
</comment>
<evidence type="ECO:0000256" key="15">
    <source>
        <dbReference type="RuleBase" id="RU000461"/>
    </source>
</evidence>
<gene>
    <name evidence="17" type="ORF">BINO364_LOCUS1297</name>
</gene>
<dbReference type="Pfam" id="PF00067">
    <property type="entry name" value="p450"/>
    <property type="match status" value="1"/>
</dbReference>
<reference evidence="17" key="1">
    <citation type="submission" date="2021-12" db="EMBL/GenBank/DDBJ databases">
        <authorList>
            <person name="Martin H S."/>
        </authorList>
    </citation>
    <scope>NUCLEOTIDE SEQUENCE</scope>
</reference>
<dbReference type="GO" id="GO:0004497">
    <property type="term" value="F:monooxygenase activity"/>
    <property type="evidence" value="ECO:0007669"/>
    <property type="project" value="UniProtKB-KW"/>
</dbReference>
<organism evidence="17 18">
    <name type="scientific">Brenthis ino</name>
    <name type="common">lesser marbled fritillary</name>
    <dbReference type="NCBI Taxonomy" id="405034"/>
    <lineage>
        <taxon>Eukaryota</taxon>
        <taxon>Metazoa</taxon>
        <taxon>Ecdysozoa</taxon>
        <taxon>Arthropoda</taxon>
        <taxon>Hexapoda</taxon>
        <taxon>Insecta</taxon>
        <taxon>Pterygota</taxon>
        <taxon>Neoptera</taxon>
        <taxon>Endopterygota</taxon>
        <taxon>Lepidoptera</taxon>
        <taxon>Glossata</taxon>
        <taxon>Ditrysia</taxon>
        <taxon>Papilionoidea</taxon>
        <taxon>Nymphalidae</taxon>
        <taxon>Heliconiinae</taxon>
        <taxon>Argynnini</taxon>
        <taxon>Brenthis</taxon>
    </lineage>
</organism>
<evidence type="ECO:0000256" key="14">
    <source>
        <dbReference type="PIRSR" id="PIRSR602401-1"/>
    </source>
</evidence>
<keyword evidence="11 14" id="KW-0408">Iron</keyword>
<dbReference type="GO" id="GO:0016705">
    <property type="term" value="F:oxidoreductase activity, acting on paired donors, with incorporation or reduction of molecular oxygen"/>
    <property type="evidence" value="ECO:0007669"/>
    <property type="project" value="InterPro"/>
</dbReference>
<evidence type="ECO:0000256" key="3">
    <source>
        <dbReference type="ARBA" id="ARBA00004174"/>
    </source>
</evidence>
<protein>
    <recommendedName>
        <fullName evidence="19">Cytochrome P450</fullName>
    </recommendedName>
</protein>
<evidence type="ECO:0000256" key="13">
    <source>
        <dbReference type="ARBA" id="ARBA00023136"/>
    </source>
</evidence>
<evidence type="ECO:0000313" key="18">
    <source>
        <dbReference type="Proteomes" id="UP000838878"/>
    </source>
</evidence>
<name>A0A8J9Y484_9NEOP</name>
<dbReference type="GO" id="GO:0020037">
    <property type="term" value="F:heme binding"/>
    <property type="evidence" value="ECO:0007669"/>
    <property type="project" value="InterPro"/>
</dbReference>
<evidence type="ECO:0008006" key="19">
    <source>
        <dbReference type="Google" id="ProtNLM"/>
    </source>
</evidence>
<evidence type="ECO:0000256" key="4">
    <source>
        <dbReference type="ARBA" id="ARBA00004406"/>
    </source>
</evidence>
<keyword evidence="7 14" id="KW-0479">Metal-binding</keyword>
<evidence type="ECO:0000256" key="9">
    <source>
        <dbReference type="ARBA" id="ARBA00022848"/>
    </source>
</evidence>